<evidence type="ECO:0000313" key="2">
    <source>
        <dbReference type="Proteomes" id="UP000002695"/>
    </source>
</evidence>
<organism evidence="1 2">
    <name type="scientific">Salmonella typhimurium (strain 14028s / SGSC 2262)</name>
    <dbReference type="NCBI Taxonomy" id="588858"/>
    <lineage>
        <taxon>Bacteria</taxon>
        <taxon>Pseudomonadati</taxon>
        <taxon>Pseudomonadota</taxon>
        <taxon>Gammaproteobacteria</taxon>
        <taxon>Enterobacterales</taxon>
        <taxon>Enterobacteriaceae</taxon>
        <taxon>Salmonella</taxon>
    </lineage>
</organism>
<name>A0A0F6B1I8_SALT1</name>
<dbReference type="KEGG" id="seo:STM14_1902"/>
<reference evidence="1 2" key="1">
    <citation type="journal article" date="2010" name="J. Bacteriol.">
        <title>Short-term signatures of evolutionary change in the Salmonella enterica serovar typhimurium 14028 genome.</title>
        <authorList>
            <person name="Jarvik T."/>
            <person name="Smillie C."/>
            <person name="Groisman E.A."/>
            <person name="Ochman H."/>
        </authorList>
    </citation>
    <scope>NUCLEOTIDE SEQUENCE [LARGE SCALE GENOMIC DNA]</scope>
    <source>
        <strain evidence="2">14028s / SGSC 2262</strain>
    </source>
</reference>
<proteinExistence type="predicted"/>
<sequence length="43" mass="5090">MRKVTNNLIKIAFNLQIVTIKKHHISSSRRAGLVFYLFFHSIF</sequence>
<dbReference type="AlphaFoldDB" id="A0A0F6B1I8"/>
<protein>
    <submittedName>
        <fullName evidence="1">Uncharacterized protein</fullName>
    </submittedName>
</protein>
<gene>
    <name evidence="1" type="ordered locus">STM14_1902</name>
</gene>
<dbReference type="HOGENOM" id="CLU_3239303_0_0_6"/>
<keyword evidence="2" id="KW-1185">Reference proteome</keyword>
<dbReference type="EMBL" id="CP001363">
    <property type="protein sequence ID" value="ACY88373.1"/>
    <property type="molecule type" value="Genomic_DNA"/>
</dbReference>
<evidence type="ECO:0000313" key="1">
    <source>
        <dbReference type="EMBL" id="ACY88373.1"/>
    </source>
</evidence>
<dbReference type="Proteomes" id="UP000002695">
    <property type="component" value="Chromosome"/>
</dbReference>
<accession>A0A0F6B1I8</accession>